<dbReference type="Pfam" id="PF02637">
    <property type="entry name" value="GatB_Yqey"/>
    <property type="match status" value="1"/>
</dbReference>
<dbReference type="SMART" id="SM00845">
    <property type="entry name" value="GatB_Yqey"/>
    <property type="match status" value="1"/>
</dbReference>
<sequence>MKLFSSLSQSRAHRISKCTSSSFYSCTGLVKRNDLSSITSNNNHQLLNNNYAQFHNNFVIGESIKERRRKEYEQHTSKKYLHTSGDESVLKGYKPVIGLEIHAQIISNSKLFSSGSTQFTNSMPNVNVTLFDASFPGTLPILNEFCIRQAVKTGLAIGGKVNLYSQFDRKHYFYPDLPLGYQITQQFYPLISEGKVRIDIPQGDGTYQAKYIRIARIQVEQDSGKSVHDVDYTLIDLNRAGNPLMEIITYPDISSSLEAELFVKKLQFLLRYIGTCDGNMEEGSLRCDVNVSVYNASANEHPLSGTRCEVKNISSANNIPRAIDFEIKRHIDLLTSGQKVEQQTRTFDAKKGETILLRSKENIPDYKFFPDPDLPYVELTEEYVQDVAKSITSLPDQVIERLTSEPYNLTFYDANVLLTTEGGVEFFEGILNDKRWRSEKMNPKLVANWIASELMGLLNTAGLSLKESPVSFIQIGSIVDAIQCEDISGKMAKKIIKIMFDEKSGEMANDIAEKHGWKQITDRDTISSWCVQVIEQYPKEVESIKKGKDNSFPFLVAQVMKLSKGNASPTLVNQILREKMQ</sequence>
<dbReference type="OMA" id="ARKWWMG"/>
<comment type="catalytic activity">
    <reaction evidence="7 8">
        <text>L-glutamyl-tRNA(Gln) + L-glutamine + ATP + H2O = L-glutaminyl-tRNA(Gln) + L-glutamate + ADP + phosphate + H(+)</text>
        <dbReference type="Rhea" id="RHEA:17521"/>
        <dbReference type="Rhea" id="RHEA-COMP:9681"/>
        <dbReference type="Rhea" id="RHEA-COMP:9684"/>
        <dbReference type="ChEBI" id="CHEBI:15377"/>
        <dbReference type="ChEBI" id="CHEBI:15378"/>
        <dbReference type="ChEBI" id="CHEBI:29985"/>
        <dbReference type="ChEBI" id="CHEBI:30616"/>
        <dbReference type="ChEBI" id="CHEBI:43474"/>
        <dbReference type="ChEBI" id="CHEBI:58359"/>
        <dbReference type="ChEBI" id="CHEBI:78520"/>
        <dbReference type="ChEBI" id="CHEBI:78521"/>
        <dbReference type="ChEBI" id="CHEBI:456216"/>
    </reaction>
</comment>
<feature type="domain" description="Asn/Gln amidotransferase" evidence="9">
    <location>
        <begin position="425"/>
        <end position="580"/>
    </location>
</feature>
<dbReference type="Pfam" id="PF02934">
    <property type="entry name" value="GatB_N"/>
    <property type="match status" value="1"/>
</dbReference>
<comment type="function">
    <text evidence="8">Allows the formation of correctly charged Gln-tRNA(Gln) through the transamidation of misacylated Glu-tRNA(Gln) in the mitochondria. The reaction takes place in the presence of glutamine and ATP through an activated gamma-phospho-Glu-tRNA(Gln).</text>
</comment>
<dbReference type="HAMAP" id="MF_00121">
    <property type="entry name" value="GatB"/>
    <property type="match status" value="1"/>
</dbReference>
<comment type="subcellular location">
    <subcellularLocation>
        <location evidence="8">Mitochondrion</location>
    </subcellularLocation>
</comment>
<dbReference type="NCBIfam" id="NF004012">
    <property type="entry name" value="PRK05477.1-2"/>
    <property type="match status" value="1"/>
</dbReference>
<dbReference type="GO" id="GO:0030956">
    <property type="term" value="C:glutamyl-tRNA(Gln) amidotransferase complex"/>
    <property type="evidence" value="ECO:0007669"/>
    <property type="project" value="UniProtKB-UniRule"/>
</dbReference>
<comment type="caution">
    <text evidence="10">The sequence shown here is derived from an EMBL/GenBank/DDBJ whole genome shotgun (WGS) entry which is preliminary data.</text>
</comment>
<dbReference type="OrthoDB" id="1722066at2759"/>
<dbReference type="InterPro" id="IPR017959">
    <property type="entry name" value="Asn/Gln-tRNA_amidoTrfase_suB/E"/>
</dbReference>
<dbReference type="InterPro" id="IPR017958">
    <property type="entry name" value="Gln-tRNA_amidoTrfase_suB_CS"/>
</dbReference>
<dbReference type="InterPro" id="IPR023168">
    <property type="entry name" value="GatB_Yqey_C_2"/>
</dbReference>
<dbReference type="InterPro" id="IPR018027">
    <property type="entry name" value="Asn/Gln_amidotransferase"/>
</dbReference>
<dbReference type="PANTHER" id="PTHR11659:SF0">
    <property type="entry name" value="GLUTAMYL-TRNA(GLN) AMIDOTRANSFERASE SUBUNIT B, MITOCHONDRIAL"/>
    <property type="match status" value="1"/>
</dbReference>
<keyword evidence="5 8" id="KW-0648">Protein biosynthesis</keyword>
<keyword evidence="3 8" id="KW-0547">Nucleotide-binding</keyword>
<dbReference type="EMBL" id="VFQX01000001">
    <property type="protein sequence ID" value="KAF0985136.1"/>
    <property type="molecule type" value="Genomic_DNA"/>
</dbReference>
<organism evidence="10 11">
    <name type="scientific">Naegleria fowleri</name>
    <name type="common">Brain eating amoeba</name>
    <dbReference type="NCBI Taxonomy" id="5763"/>
    <lineage>
        <taxon>Eukaryota</taxon>
        <taxon>Discoba</taxon>
        <taxon>Heterolobosea</taxon>
        <taxon>Tetramitia</taxon>
        <taxon>Eutetramitia</taxon>
        <taxon>Vahlkampfiidae</taxon>
        <taxon>Naegleria</taxon>
    </lineage>
</organism>
<evidence type="ECO:0000256" key="6">
    <source>
        <dbReference type="ARBA" id="ARBA00047380"/>
    </source>
</evidence>
<evidence type="ECO:0000256" key="2">
    <source>
        <dbReference type="ARBA" id="ARBA00022598"/>
    </source>
</evidence>
<name>A0A6A5CBP2_NAEFO</name>
<dbReference type="GO" id="GO:0005524">
    <property type="term" value="F:ATP binding"/>
    <property type="evidence" value="ECO:0007669"/>
    <property type="project" value="UniProtKB-KW"/>
</dbReference>
<evidence type="ECO:0000313" key="10">
    <source>
        <dbReference type="EMBL" id="KAF0985136.1"/>
    </source>
</evidence>
<gene>
    <name evidence="10" type="ORF">FDP41_000175</name>
</gene>
<evidence type="ECO:0000256" key="8">
    <source>
        <dbReference type="HAMAP-Rule" id="MF_03147"/>
    </source>
</evidence>
<dbReference type="Proteomes" id="UP000444721">
    <property type="component" value="Unassembled WGS sequence"/>
</dbReference>
<evidence type="ECO:0000256" key="7">
    <source>
        <dbReference type="ARBA" id="ARBA00047913"/>
    </source>
</evidence>
<dbReference type="InterPro" id="IPR014746">
    <property type="entry name" value="Gln_synth/guanido_kin_cat_dom"/>
</dbReference>
<dbReference type="GO" id="GO:0050567">
    <property type="term" value="F:glutaminyl-tRNA synthase (glutamine-hydrolyzing) activity"/>
    <property type="evidence" value="ECO:0007669"/>
    <property type="project" value="UniProtKB-UniRule"/>
</dbReference>
<evidence type="ECO:0000256" key="1">
    <source>
        <dbReference type="ARBA" id="ARBA00005306"/>
    </source>
</evidence>
<evidence type="ECO:0000256" key="4">
    <source>
        <dbReference type="ARBA" id="ARBA00022840"/>
    </source>
</evidence>
<dbReference type="InterPro" id="IPR004413">
    <property type="entry name" value="GatB"/>
</dbReference>
<dbReference type="Gene3D" id="1.10.10.410">
    <property type="match status" value="1"/>
</dbReference>
<evidence type="ECO:0000256" key="3">
    <source>
        <dbReference type="ARBA" id="ARBA00022741"/>
    </source>
</evidence>
<evidence type="ECO:0000256" key="5">
    <source>
        <dbReference type="ARBA" id="ARBA00022917"/>
    </source>
</evidence>
<dbReference type="SUPFAM" id="SSF55931">
    <property type="entry name" value="Glutamine synthetase/guanido kinase"/>
    <property type="match status" value="1"/>
</dbReference>
<dbReference type="SUPFAM" id="SSF89095">
    <property type="entry name" value="GatB/YqeY motif"/>
    <property type="match status" value="1"/>
</dbReference>
<evidence type="ECO:0000259" key="9">
    <source>
        <dbReference type="SMART" id="SM00845"/>
    </source>
</evidence>
<evidence type="ECO:0000313" key="11">
    <source>
        <dbReference type="Proteomes" id="UP000444721"/>
    </source>
</evidence>
<dbReference type="GeneID" id="68107393"/>
<dbReference type="RefSeq" id="XP_044569849.1">
    <property type="nucleotide sequence ID" value="XM_044704868.1"/>
</dbReference>
<proteinExistence type="inferred from homology"/>
<dbReference type="PANTHER" id="PTHR11659">
    <property type="entry name" value="GLUTAMYL-TRNA GLN AMIDOTRANSFERASE SUBUNIT B MITOCHONDRIAL AND PROKARYOTIC PET112-RELATED"/>
    <property type="match status" value="1"/>
</dbReference>
<keyword evidence="11" id="KW-1185">Reference proteome</keyword>
<comment type="subunit">
    <text evidence="8">Subunit of the heterotrimeric GatCAB amidotransferase (AdT) complex, composed of A, B and C subunits.</text>
</comment>
<accession>A0A6A5CBP2</accession>
<dbReference type="InterPro" id="IPR006075">
    <property type="entry name" value="Asn/Gln-tRNA_Trfase_suB/E_cat"/>
</dbReference>
<comment type="similarity">
    <text evidence="1 8">Belongs to the GatB/GatE family. GatB subfamily.</text>
</comment>
<comment type="catalytic activity">
    <reaction evidence="6">
        <text>L-aspartyl-tRNA(Asn) + L-glutamine + ATP + H2O = L-asparaginyl-tRNA(Asn) + L-glutamate + ADP + phosphate + 2 H(+)</text>
        <dbReference type="Rhea" id="RHEA:14513"/>
        <dbReference type="Rhea" id="RHEA-COMP:9674"/>
        <dbReference type="Rhea" id="RHEA-COMP:9677"/>
        <dbReference type="ChEBI" id="CHEBI:15377"/>
        <dbReference type="ChEBI" id="CHEBI:15378"/>
        <dbReference type="ChEBI" id="CHEBI:29985"/>
        <dbReference type="ChEBI" id="CHEBI:30616"/>
        <dbReference type="ChEBI" id="CHEBI:43474"/>
        <dbReference type="ChEBI" id="CHEBI:58359"/>
        <dbReference type="ChEBI" id="CHEBI:78515"/>
        <dbReference type="ChEBI" id="CHEBI:78516"/>
        <dbReference type="ChEBI" id="CHEBI:456216"/>
    </reaction>
</comment>
<dbReference type="AlphaFoldDB" id="A0A6A5CBP2"/>
<dbReference type="InterPro" id="IPR003789">
    <property type="entry name" value="Asn/Gln_tRNA_amidoTrase-B-like"/>
</dbReference>
<dbReference type="PROSITE" id="PS01234">
    <property type="entry name" value="GATB"/>
    <property type="match status" value="1"/>
</dbReference>
<dbReference type="NCBIfam" id="TIGR00133">
    <property type="entry name" value="gatB"/>
    <property type="match status" value="1"/>
</dbReference>
<dbReference type="VEuPathDB" id="AmoebaDB:NfTy_025230"/>
<dbReference type="VEuPathDB" id="AmoebaDB:FDP41_000175"/>
<keyword evidence="2 8" id="KW-0436">Ligase</keyword>
<dbReference type="VEuPathDB" id="AmoebaDB:NF0011850"/>
<dbReference type="GO" id="GO:0070681">
    <property type="term" value="P:glutaminyl-tRNAGln biosynthesis via transamidation"/>
    <property type="evidence" value="ECO:0007669"/>
    <property type="project" value="UniProtKB-UniRule"/>
</dbReference>
<protein>
    <recommendedName>
        <fullName evidence="8">Glutamyl-tRNA(Gln) amidotransferase subunit B, mitochondrial</fullName>
        <shortName evidence="8">Glu-AdT subunit B</shortName>
        <ecNumber evidence="8">6.3.5.-</ecNumber>
    </recommendedName>
</protein>
<keyword evidence="4 8" id="KW-0067">ATP-binding</keyword>
<dbReference type="GO" id="GO:0032543">
    <property type="term" value="P:mitochondrial translation"/>
    <property type="evidence" value="ECO:0007669"/>
    <property type="project" value="UniProtKB-UniRule"/>
</dbReference>
<dbReference type="NCBIfam" id="NF004014">
    <property type="entry name" value="PRK05477.1-4"/>
    <property type="match status" value="1"/>
</dbReference>
<dbReference type="GO" id="GO:0005739">
    <property type="term" value="C:mitochondrion"/>
    <property type="evidence" value="ECO:0007669"/>
    <property type="project" value="UniProtKB-SubCell"/>
</dbReference>
<dbReference type="EC" id="6.3.5.-" evidence="8"/>
<keyword evidence="8" id="KW-0496">Mitochondrion</keyword>
<dbReference type="FunFam" id="1.10.10.410:FF:000001">
    <property type="entry name" value="Aspartyl/glutamyl-tRNA(Asn/Gln) amidotransferase subunit B"/>
    <property type="match status" value="1"/>
</dbReference>
<reference evidence="10 11" key="1">
    <citation type="journal article" date="2019" name="Sci. Rep.">
        <title>Nanopore sequencing improves the draft genome of the human pathogenic amoeba Naegleria fowleri.</title>
        <authorList>
            <person name="Liechti N."/>
            <person name="Schurch N."/>
            <person name="Bruggmann R."/>
            <person name="Wittwer M."/>
        </authorList>
    </citation>
    <scope>NUCLEOTIDE SEQUENCE [LARGE SCALE GENOMIC DNA]</scope>
    <source>
        <strain evidence="10 11">ATCC 30894</strain>
    </source>
</reference>